<dbReference type="VEuPathDB" id="FungiDB:AeMF1_007959"/>
<feature type="region of interest" description="Disordered" evidence="1">
    <location>
        <begin position="1"/>
        <end position="34"/>
    </location>
</feature>
<dbReference type="InterPro" id="IPR013702">
    <property type="entry name" value="FIST_domain_N"/>
</dbReference>
<evidence type="ECO:0000259" key="3">
    <source>
        <dbReference type="Pfam" id="PF10442"/>
    </source>
</evidence>
<feature type="domain" description="FIST" evidence="2">
    <location>
        <begin position="356"/>
        <end position="542"/>
    </location>
</feature>
<dbReference type="Pfam" id="PF10442">
    <property type="entry name" value="FIST_C"/>
    <property type="match status" value="1"/>
</dbReference>
<protein>
    <submittedName>
        <fullName evidence="4">Uncharacterized protein</fullName>
    </submittedName>
</protein>
<accession>A0A6G0XRV4</accession>
<dbReference type="AlphaFoldDB" id="A0A6G0XRV4"/>
<sequence length="677" mass="73684">MAMSVRASSVSAQSITERREQMALSQRQRLREKQTYARTRARTCMQLLQDDKSSWQPQGAKGGIELFKSKSAMWKDVRTARAVTAIASTMPRVVKALLDSASSSARFQHFWQSVFSTTFVHAEVIEDLCVSPISDQRATAKWYALRPSKLRRPNDYFVIEWIGITRDEASNITACYLFQESIADVGALEKATNLPAISFERDHLASLLVKFEPTPDAIRISLVVQKPQGLLEFPFGASPAVDFAFQFAKGLRGALETPGQPPARPRACHHCAKAFHAFNRGRTSCASCHHIICQRAACAVTCPIPTLPELPSPVAESPRPFRCASAWSIHMDLNAAVRAAWQEITDKLDASTNISLLIVHYSPHVNAELVQAVLHQVAPNVPYIGGSIGRGLCDNEAWVAPSKRIVALFGIYDPEGSYSIGHAAYDSAATSLCHVTALRHNRPTPDVCLVFATPLFMDAAMAALQGLFVVGGGATDAKGHAWNQISSTRNEPTINGLVAAFCSPSVIIERCWFSGYSFIDEEVKTVTQVDETLTKVVTIDNEAAASVYAGWLGSTRWSSFPRVGNLHPLALFDDTNDDEYVTRVVVGADDGVLELSNSVSVGVQVRVMELSKESMTTAMGKWGDQIKAMPGVQGSLMYMSASMNVLLGSPSMAEMVTAFNVASKGASFLGLSTTSFY</sequence>
<dbReference type="InterPro" id="IPR019494">
    <property type="entry name" value="FIST_C"/>
</dbReference>
<evidence type="ECO:0000259" key="2">
    <source>
        <dbReference type="Pfam" id="PF08495"/>
    </source>
</evidence>
<dbReference type="CDD" id="cd00065">
    <property type="entry name" value="FYVE_like_SF"/>
    <property type="match status" value="1"/>
</dbReference>
<dbReference type="InterPro" id="IPR011011">
    <property type="entry name" value="Znf_FYVE_PHD"/>
</dbReference>
<comment type="caution">
    <text evidence="4">The sequence shown here is derived from an EMBL/GenBank/DDBJ whole genome shotgun (WGS) entry which is preliminary data.</text>
</comment>
<gene>
    <name evidence="4" type="ORF">Ae201684_001925</name>
</gene>
<proteinExistence type="predicted"/>
<reference evidence="4 5" key="1">
    <citation type="submission" date="2019-07" db="EMBL/GenBank/DDBJ databases">
        <title>Genomics analysis of Aphanomyces spp. identifies a new class of oomycete effector associated with host adaptation.</title>
        <authorList>
            <person name="Gaulin E."/>
        </authorList>
    </citation>
    <scope>NUCLEOTIDE SEQUENCE [LARGE SCALE GENOMIC DNA]</scope>
    <source>
        <strain evidence="4 5">ATCC 201684</strain>
    </source>
</reference>
<dbReference type="SUPFAM" id="SSF57903">
    <property type="entry name" value="FYVE/PHD zinc finger"/>
    <property type="match status" value="1"/>
</dbReference>
<dbReference type="Proteomes" id="UP000481153">
    <property type="component" value="Unassembled WGS sequence"/>
</dbReference>
<feature type="compositionally biased region" description="Low complexity" evidence="1">
    <location>
        <begin position="1"/>
        <end position="14"/>
    </location>
</feature>
<dbReference type="Pfam" id="PF08495">
    <property type="entry name" value="FIST"/>
    <property type="match status" value="1"/>
</dbReference>
<dbReference type="EMBL" id="VJMJ01000018">
    <property type="protein sequence ID" value="KAF0743299.1"/>
    <property type="molecule type" value="Genomic_DNA"/>
</dbReference>
<keyword evidence="5" id="KW-1185">Reference proteome</keyword>
<organism evidence="4 5">
    <name type="scientific">Aphanomyces euteiches</name>
    <dbReference type="NCBI Taxonomy" id="100861"/>
    <lineage>
        <taxon>Eukaryota</taxon>
        <taxon>Sar</taxon>
        <taxon>Stramenopiles</taxon>
        <taxon>Oomycota</taxon>
        <taxon>Saprolegniomycetes</taxon>
        <taxon>Saprolegniales</taxon>
        <taxon>Verrucalvaceae</taxon>
        <taxon>Aphanomyces</taxon>
    </lineage>
</organism>
<name>A0A6G0XRV4_9STRA</name>
<evidence type="ECO:0000313" key="4">
    <source>
        <dbReference type="EMBL" id="KAF0743299.1"/>
    </source>
</evidence>
<evidence type="ECO:0000256" key="1">
    <source>
        <dbReference type="SAM" id="MobiDB-lite"/>
    </source>
</evidence>
<feature type="domain" description="FIST C-domain" evidence="3">
    <location>
        <begin position="544"/>
        <end position="673"/>
    </location>
</feature>
<evidence type="ECO:0000313" key="5">
    <source>
        <dbReference type="Proteomes" id="UP000481153"/>
    </source>
</evidence>